<reference evidence="7" key="2">
    <citation type="journal article" date="2021" name="Microbiome">
        <title>Successional dynamics and alternative stable states in a saline activated sludge microbial community over 9 years.</title>
        <authorList>
            <person name="Wang Y."/>
            <person name="Ye J."/>
            <person name="Ju F."/>
            <person name="Liu L."/>
            <person name="Boyd J.A."/>
            <person name="Deng Y."/>
            <person name="Parks D.H."/>
            <person name="Jiang X."/>
            <person name="Yin X."/>
            <person name="Woodcroft B.J."/>
            <person name="Tyson G.W."/>
            <person name="Hugenholtz P."/>
            <person name="Polz M.F."/>
            <person name="Zhang T."/>
        </authorList>
    </citation>
    <scope>NUCLEOTIDE SEQUENCE</scope>
    <source>
        <strain evidence="7">HKST-UBA79</strain>
    </source>
</reference>
<gene>
    <name evidence="7" type="ORF">KC980_03790</name>
</gene>
<feature type="transmembrane region" description="Helical" evidence="6">
    <location>
        <begin position="14"/>
        <end position="38"/>
    </location>
</feature>
<dbReference type="AlphaFoldDB" id="A0A955EDA2"/>
<sequence length="413" mass="45545">MLSRIIKQAKTKSIFNISIVSIGNILNAGFGVFFLIATAQVLTVEDFGKYALLTSLLVANSKLMDFGTNSAYVTNSLKYKNDVFTSFIVLRVLLFIVCIPIAGTLLYYFGLATPLIIFSYIVGLVAYAINYTLFAIFQKQQNYYNTFLINTVPGIFKATFGLVIVLKLLHVTFEQAFMIFSLTMLTSSVFLFNKSIKVTFNKPTIKEIADLFKKAVPAGGAMLINVNWQAISNSVLKLTTTFTEVGVFSFANKIANVFSLIALSIFTVLLPKNTLRTQNNGEYDYKETVFIAGVLLLLAVGASIGASILVQFGFGTKYASSLGALYILIFAYTFNAINTFIENYFFVEDNTKPLVFLALLNLALFLAFVQMNLLENKILSVALAQLISNLIITVIVTGIVAKKGLRSLISTRN</sequence>
<dbReference type="EMBL" id="JAGQNX010000119">
    <property type="protein sequence ID" value="MCA9308610.1"/>
    <property type="molecule type" value="Genomic_DNA"/>
</dbReference>
<reference evidence="7" key="1">
    <citation type="submission" date="2020-04" db="EMBL/GenBank/DDBJ databases">
        <authorList>
            <person name="Zhang T."/>
        </authorList>
    </citation>
    <scope>NUCLEOTIDE SEQUENCE</scope>
    <source>
        <strain evidence="7">HKST-UBA79</strain>
    </source>
</reference>
<evidence type="ECO:0000256" key="3">
    <source>
        <dbReference type="ARBA" id="ARBA00022692"/>
    </source>
</evidence>
<feature type="transmembrane region" description="Helical" evidence="6">
    <location>
        <begin position="318"/>
        <end position="341"/>
    </location>
</feature>
<evidence type="ECO:0000256" key="6">
    <source>
        <dbReference type="SAM" id="Phobius"/>
    </source>
</evidence>
<feature type="transmembrane region" description="Helical" evidence="6">
    <location>
        <begin position="290"/>
        <end position="312"/>
    </location>
</feature>
<name>A0A955EDA2_UNCKA</name>
<feature type="transmembrane region" description="Helical" evidence="6">
    <location>
        <begin position="88"/>
        <end position="109"/>
    </location>
</feature>
<keyword evidence="5 6" id="KW-0472">Membrane</keyword>
<organism evidence="7 8">
    <name type="scientific">candidate division WWE3 bacterium</name>
    <dbReference type="NCBI Taxonomy" id="2053526"/>
    <lineage>
        <taxon>Bacteria</taxon>
        <taxon>Katanobacteria</taxon>
    </lineage>
</organism>
<accession>A0A955EDA2</accession>
<feature type="transmembrane region" description="Helical" evidence="6">
    <location>
        <begin position="353"/>
        <end position="373"/>
    </location>
</feature>
<evidence type="ECO:0000256" key="5">
    <source>
        <dbReference type="ARBA" id="ARBA00023136"/>
    </source>
</evidence>
<keyword evidence="2" id="KW-1003">Cell membrane</keyword>
<dbReference type="Proteomes" id="UP000740557">
    <property type="component" value="Unassembled WGS sequence"/>
</dbReference>
<dbReference type="InterPro" id="IPR002797">
    <property type="entry name" value="Polysacc_synth"/>
</dbReference>
<feature type="transmembrane region" description="Helical" evidence="6">
    <location>
        <begin position="251"/>
        <end position="270"/>
    </location>
</feature>
<keyword evidence="3 6" id="KW-0812">Transmembrane</keyword>
<dbReference type="Pfam" id="PF01943">
    <property type="entry name" value="Polysacc_synt"/>
    <property type="match status" value="1"/>
</dbReference>
<evidence type="ECO:0000256" key="1">
    <source>
        <dbReference type="ARBA" id="ARBA00004651"/>
    </source>
</evidence>
<evidence type="ECO:0000256" key="2">
    <source>
        <dbReference type="ARBA" id="ARBA00022475"/>
    </source>
</evidence>
<comment type="subcellular location">
    <subcellularLocation>
        <location evidence="1">Cell membrane</location>
        <topology evidence="1">Multi-pass membrane protein</topology>
    </subcellularLocation>
</comment>
<comment type="caution">
    <text evidence="7">The sequence shown here is derived from an EMBL/GenBank/DDBJ whole genome shotgun (WGS) entry which is preliminary data.</text>
</comment>
<dbReference type="GO" id="GO:0005886">
    <property type="term" value="C:plasma membrane"/>
    <property type="evidence" value="ECO:0007669"/>
    <property type="project" value="UniProtKB-SubCell"/>
</dbReference>
<protein>
    <submittedName>
        <fullName evidence="7">Oligosaccharide flippase family protein</fullName>
    </submittedName>
</protein>
<keyword evidence="4 6" id="KW-1133">Transmembrane helix</keyword>
<feature type="transmembrane region" description="Helical" evidence="6">
    <location>
        <begin position="115"/>
        <end position="135"/>
    </location>
</feature>
<dbReference type="InterPro" id="IPR050833">
    <property type="entry name" value="Poly_Biosynth_Transport"/>
</dbReference>
<evidence type="ECO:0000313" key="7">
    <source>
        <dbReference type="EMBL" id="MCA9308610.1"/>
    </source>
</evidence>
<dbReference type="PANTHER" id="PTHR30250">
    <property type="entry name" value="PST FAMILY PREDICTED COLANIC ACID TRANSPORTER"/>
    <property type="match status" value="1"/>
</dbReference>
<dbReference type="PANTHER" id="PTHR30250:SF11">
    <property type="entry name" value="O-ANTIGEN TRANSPORTER-RELATED"/>
    <property type="match status" value="1"/>
</dbReference>
<proteinExistence type="predicted"/>
<evidence type="ECO:0000256" key="4">
    <source>
        <dbReference type="ARBA" id="ARBA00022989"/>
    </source>
</evidence>
<evidence type="ECO:0000313" key="8">
    <source>
        <dbReference type="Proteomes" id="UP000740557"/>
    </source>
</evidence>
<feature type="transmembrane region" description="Helical" evidence="6">
    <location>
        <begin position="214"/>
        <end position="231"/>
    </location>
</feature>
<feature type="transmembrane region" description="Helical" evidence="6">
    <location>
        <begin position="379"/>
        <end position="401"/>
    </location>
</feature>
<feature type="transmembrane region" description="Helical" evidence="6">
    <location>
        <begin position="175"/>
        <end position="193"/>
    </location>
</feature>
<feature type="transmembrane region" description="Helical" evidence="6">
    <location>
        <begin position="50"/>
        <end position="67"/>
    </location>
</feature>
<feature type="transmembrane region" description="Helical" evidence="6">
    <location>
        <begin position="147"/>
        <end position="169"/>
    </location>
</feature>